<feature type="compositionally biased region" description="Polar residues" evidence="1">
    <location>
        <begin position="1"/>
        <end position="21"/>
    </location>
</feature>
<protein>
    <submittedName>
        <fullName evidence="2">SdpC family antimicrobial peptide</fullName>
    </submittedName>
</protein>
<gene>
    <name evidence="2" type="ORF">H4W79_004710</name>
</gene>
<evidence type="ECO:0000256" key="1">
    <source>
        <dbReference type="SAM" id="MobiDB-lite"/>
    </source>
</evidence>
<comment type="caution">
    <text evidence="2">The sequence shown here is derived from an EMBL/GenBank/DDBJ whole genome shotgun (WGS) entry which is preliminary data.</text>
</comment>
<organism evidence="2 3">
    <name type="scientific">Nocardiopsis terrae</name>
    <dbReference type="NCBI Taxonomy" id="372655"/>
    <lineage>
        <taxon>Bacteria</taxon>
        <taxon>Bacillati</taxon>
        <taxon>Actinomycetota</taxon>
        <taxon>Actinomycetes</taxon>
        <taxon>Streptosporangiales</taxon>
        <taxon>Nocardiopsidaceae</taxon>
        <taxon>Nocardiopsis</taxon>
    </lineage>
</organism>
<name>A0ABR9HNC6_9ACTN</name>
<dbReference type="Proteomes" id="UP000598217">
    <property type="component" value="Unassembled WGS sequence"/>
</dbReference>
<evidence type="ECO:0000313" key="2">
    <source>
        <dbReference type="EMBL" id="MBE1460496.1"/>
    </source>
</evidence>
<dbReference type="EMBL" id="JADBDY010000001">
    <property type="protein sequence ID" value="MBE1460496.1"/>
    <property type="molecule type" value="Genomic_DNA"/>
</dbReference>
<feature type="region of interest" description="Disordered" evidence="1">
    <location>
        <begin position="1"/>
        <end position="22"/>
    </location>
</feature>
<proteinExistence type="predicted"/>
<dbReference type="RefSeq" id="WP_191267542.1">
    <property type="nucleotide sequence ID" value="NZ_BMXJ01000001.1"/>
</dbReference>
<dbReference type="Pfam" id="PF26137">
    <property type="entry name" value="Toxin_SdpC"/>
    <property type="match status" value="1"/>
</dbReference>
<reference evidence="2 3" key="1">
    <citation type="submission" date="2020-10" db="EMBL/GenBank/DDBJ databases">
        <title>Sequencing the genomes of 1000 actinobacteria strains.</title>
        <authorList>
            <person name="Klenk H.-P."/>
        </authorList>
    </citation>
    <scope>NUCLEOTIDE SEQUENCE [LARGE SCALE GENOMIC DNA]</scope>
    <source>
        <strain evidence="2 3">DSM 45157</strain>
    </source>
</reference>
<dbReference type="InterPro" id="IPR023888">
    <property type="entry name" value="SdpC-like"/>
</dbReference>
<keyword evidence="3" id="KW-1185">Reference proteome</keyword>
<evidence type="ECO:0000313" key="3">
    <source>
        <dbReference type="Proteomes" id="UP000598217"/>
    </source>
</evidence>
<accession>A0ABR9HNC6</accession>
<sequence length="208" mass="22129">MSTSAFADTTPPVNSNASGNESRAELIQNTEEFREAAHYSQEEILQLLLAGQGPIAEAHPDLLDTLGFSPEKPHTDEEALDQLISDYLTYEKDFEEKVAVPVRTGDPQKVEAALVALSESFMGFLDASADNTGSSPTAAGWTYQGVNVAIYANAVGVVNVAGYTNAGVATLALATLAVVTLYLEDEDASQNGFEKQHVINELTEAMAS</sequence>